<dbReference type="InterPro" id="IPR002347">
    <property type="entry name" value="SDR_fam"/>
</dbReference>
<dbReference type="Pfam" id="PF13561">
    <property type="entry name" value="adh_short_C2"/>
    <property type="match status" value="1"/>
</dbReference>
<protein>
    <submittedName>
        <fullName evidence="2">SDR family oxidoreductase</fullName>
    </submittedName>
</protein>
<dbReference type="RefSeq" id="WP_127710194.1">
    <property type="nucleotide sequence ID" value="NZ_SACO01000010.1"/>
</dbReference>
<dbReference type="InterPro" id="IPR036291">
    <property type="entry name" value="NAD(P)-bd_dom_sf"/>
</dbReference>
<sequence>MDLGIKGRKAIVCASSKGLGLACATSLAREGAQVWINGRDAGRLEEAAAGILAATGATVHYVVGDMGTADGRAAVLAACPDPDILVNNNHGPRAGRLEEVSEEDWASAVAGNMLSPIAMMRAVIGGMRERRFGRIVNITSAQVKTPAVDMGLSVSARAGLMAMAKVAQFDSVRDNVTINNLLPGPFDTDRLASLAQRYVAQDGITLEEAYARIGARGPAGRIGQPAEFGDACAFLCSAQAGFISGQHLALDGGAYPGLF</sequence>
<dbReference type="PANTHER" id="PTHR42879">
    <property type="entry name" value="3-OXOACYL-(ACYL-CARRIER-PROTEIN) REDUCTASE"/>
    <property type="match status" value="1"/>
</dbReference>
<dbReference type="OrthoDB" id="9793325at2"/>
<proteinExistence type="inferred from homology"/>
<dbReference type="PRINTS" id="PR00081">
    <property type="entry name" value="GDHRDH"/>
</dbReference>
<dbReference type="Gene3D" id="3.40.50.720">
    <property type="entry name" value="NAD(P)-binding Rossmann-like Domain"/>
    <property type="match status" value="1"/>
</dbReference>
<dbReference type="SUPFAM" id="SSF51735">
    <property type="entry name" value="NAD(P)-binding Rossmann-fold domains"/>
    <property type="match status" value="1"/>
</dbReference>
<dbReference type="EMBL" id="SACO01000010">
    <property type="protein sequence ID" value="RVU04088.1"/>
    <property type="molecule type" value="Genomic_DNA"/>
</dbReference>
<organism evidence="2 3">
    <name type="scientific">Novosphingobium umbonatum</name>
    <dbReference type="NCBI Taxonomy" id="1908524"/>
    <lineage>
        <taxon>Bacteria</taxon>
        <taxon>Pseudomonadati</taxon>
        <taxon>Pseudomonadota</taxon>
        <taxon>Alphaproteobacteria</taxon>
        <taxon>Sphingomonadales</taxon>
        <taxon>Sphingomonadaceae</taxon>
        <taxon>Novosphingobium</taxon>
    </lineage>
</organism>
<dbReference type="InterPro" id="IPR050259">
    <property type="entry name" value="SDR"/>
</dbReference>
<reference evidence="2 3" key="1">
    <citation type="submission" date="2019-01" db="EMBL/GenBank/DDBJ databases">
        <authorList>
            <person name="Chen W.-M."/>
        </authorList>
    </citation>
    <scope>NUCLEOTIDE SEQUENCE [LARGE SCALE GENOMIC DNA]</scope>
    <source>
        <strain evidence="2 3">FSY-9</strain>
    </source>
</reference>
<evidence type="ECO:0000313" key="3">
    <source>
        <dbReference type="Proteomes" id="UP000282837"/>
    </source>
</evidence>
<keyword evidence="3" id="KW-1185">Reference proteome</keyword>
<evidence type="ECO:0000256" key="1">
    <source>
        <dbReference type="ARBA" id="ARBA00006484"/>
    </source>
</evidence>
<evidence type="ECO:0000313" key="2">
    <source>
        <dbReference type="EMBL" id="RVU04088.1"/>
    </source>
</evidence>
<dbReference type="Proteomes" id="UP000282837">
    <property type="component" value="Unassembled WGS sequence"/>
</dbReference>
<dbReference type="PANTHER" id="PTHR42879:SF6">
    <property type="entry name" value="NADPH-DEPENDENT REDUCTASE BACG"/>
    <property type="match status" value="1"/>
</dbReference>
<accession>A0A3S2Y5N0</accession>
<comment type="similarity">
    <text evidence="1">Belongs to the short-chain dehydrogenases/reductases (SDR) family.</text>
</comment>
<comment type="caution">
    <text evidence="2">The sequence shown here is derived from an EMBL/GenBank/DDBJ whole genome shotgun (WGS) entry which is preliminary data.</text>
</comment>
<name>A0A3S2Y5N0_9SPHN</name>
<dbReference type="AlphaFoldDB" id="A0A3S2Y5N0"/>
<gene>
    <name evidence="2" type="ORF">EOE18_13005</name>
</gene>